<feature type="region of interest" description="Disordered" evidence="1">
    <location>
        <begin position="358"/>
        <end position="384"/>
    </location>
</feature>
<reference evidence="2 3" key="1">
    <citation type="journal article" date="2016" name="Microbiology (Mosc.)">
        <title>Comparison of Lactobacillus crispatus isolates from Lactobacillus-dominated vaginal microbiomes with isolates from microbiomes containing bacterial vaginosis-associated bacteria.</title>
        <authorList>
            <person name="Abdelmaksoud A.A."/>
            <person name="Koparde V.N."/>
            <person name="Sheth N.U."/>
            <person name="Serrano M.G."/>
            <person name="Glascock A.L."/>
            <person name="Fettweis J.M."/>
            <person name="Strauss Iii J.F."/>
            <person name="Buck G.A."/>
            <person name="Jefferson K.K."/>
        </authorList>
    </citation>
    <scope>NUCLEOTIDE SEQUENCE [LARGE SCALE GENOMIC DNA]</scope>
    <source>
        <strain evidence="2 3">VMC3</strain>
    </source>
</reference>
<feature type="compositionally biased region" description="Basic and acidic residues" evidence="1">
    <location>
        <begin position="375"/>
        <end position="384"/>
    </location>
</feature>
<organism evidence="2 3">
    <name type="scientific">Lactobacillus crispatus</name>
    <dbReference type="NCBI Taxonomy" id="47770"/>
    <lineage>
        <taxon>Bacteria</taxon>
        <taxon>Bacillati</taxon>
        <taxon>Bacillota</taxon>
        <taxon>Bacilli</taxon>
        <taxon>Lactobacillales</taxon>
        <taxon>Lactobacillaceae</taxon>
        <taxon>Lactobacillus</taxon>
    </lineage>
</organism>
<evidence type="ECO:0000313" key="2">
    <source>
        <dbReference type="EMBL" id="KWU04897.1"/>
    </source>
</evidence>
<accession>A0A109DG87</accession>
<evidence type="ECO:0000313" key="3">
    <source>
        <dbReference type="Proteomes" id="UP000067598"/>
    </source>
</evidence>
<sequence length="384" mass="44333">MMTMNDSDDIVFKFNDKIDFWLIRADGGKYYDDFVNNDYIGIRYNRITVDELNKLANENIISVDAIKDLMFDQYAKENQISIDNLPVNSRRQLTVHAKQTYLFAFGMKIGDLVLTPAKKSYKFALGVIVGKPYDENADVVQKRIKQMQNEDIVYPCSDYRKRRKIHWISVISRQDLPKELAWIMNAHQATAKLSIQDKSKLFNLVSPIYNYNHKYYLRVYTSHGGNLSMYDWYRLVSVLPEEKQKNIDLKADVISPGYLTFLTSNFSDLISITKVIIGPTAVSGGAVAIIKMLLNAIVGKDNLKKEGLVEWAQDVARRHSDNKLHNLKNKQECEKIKRGKLANEFDLEIKRQGKPIEKNKDTVVPFHLDDEDDDSKFSNKKKES</sequence>
<dbReference type="PATRIC" id="fig|47770.28.peg.642"/>
<gene>
    <name evidence="2" type="ORF">AEL95_00285</name>
</gene>
<evidence type="ECO:0000256" key="1">
    <source>
        <dbReference type="SAM" id="MobiDB-lite"/>
    </source>
</evidence>
<comment type="caution">
    <text evidence="2">The sequence shown here is derived from an EMBL/GenBank/DDBJ whole genome shotgun (WGS) entry which is preliminary data.</text>
</comment>
<dbReference type="AlphaFoldDB" id="A0A109DG87"/>
<proteinExistence type="predicted"/>
<name>A0A109DG87_9LACO</name>
<dbReference type="Proteomes" id="UP000067598">
    <property type="component" value="Unassembled WGS sequence"/>
</dbReference>
<dbReference type="EMBL" id="LJGP01000002">
    <property type="protein sequence ID" value="KWU04897.1"/>
    <property type="molecule type" value="Genomic_DNA"/>
</dbReference>
<protein>
    <submittedName>
        <fullName evidence="2">Uncharacterized protein</fullName>
    </submittedName>
</protein>